<dbReference type="PROSITE" id="PS00178">
    <property type="entry name" value="AA_TRNA_LIGASE_I"/>
    <property type="match status" value="1"/>
</dbReference>
<evidence type="ECO:0000256" key="7">
    <source>
        <dbReference type="ARBA" id="ARBA00022917"/>
    </source>
</evidence>
<evidence type="ECO:0000259" key="13">
    <source>
        <dbReference type="Pfam" id="PF00133"/>
    </source>
</evidence>
<dbReference type="InterPro" id="IPR033709">
    <property type="entry name" value="Anticodon_Ile_ABEc"/>
</dbReference>
<proteinExistence type="inferred from homology"/>
<feature type="domain" description="Aminoacyl-tRNA synthetase class Ia" evidence="13">
    <location>
        <begin position="20"/>
        <end position="631"/>
    </location>
</feature>
<organism evidence="15 16">
    <name type="scientific">candidate division WWE3 bacterium GW2011_GWE1_41_27</name>
    <dbReference type="NCBI Taxonomy" id="1619131"/>
    <lineage>
        <taxon>Bacteria</taxon>
        <taxon>Katanobacteria</taxon>
    </lineage>
</organism>
<evidence type="ECO:0000259" key="14">
    <source>
        <dbReference type="Pfam" id="PF08264"/>
    </source>
</evidence>
<dbReference type="InterPro" id="IPR023586">
    <property type="entry name" value="Ile-tRNA-ligase_type2"/>
</dbReference>
<dbReference type="EC" id="6.1.1.5" evidence="2 11"/>
<dbReference type="GO" id="GO:0000049">
    <property type="term" value="F:tRNA binding"/>
    <property type="evidence" value="ECO:0007669"/>
    <property type="project" value="InterPro"/>
</dbReference>
<evidence type="ECO:0000313" key="15">
    <source>
        <dbReference type="EMBL" id="KKS07616.1"/>
    </source>
</evidence>
<evidence type="ECO:0000256" key="1">
    <source>
        <dbReference type="ARBA" id="ARBA00007078"/>
    </source>
</evidence>
<dbReference type="InterPro" id="IPR009008">
    <property type="entry name" value="Val/Leu/Ile-tRNA-synth_edit"/>
</dbReference>
<dbReference type="GO" id="GO:0006428">
    <property type="term" value="P:isoleucyl-tRNA aminoacylation"/>
    <property type="evidence" value="ECO:0007669"/>
    <property type="project" value="UniProtKB-UniRule"/>
</dbReference>
<keyword evidence="5 12" id="KW-0547">Nucleotide-binding</keyword>
<name>A0A0G0YDI0_UNCKA</name>
<dbReference type="InterPro" id="IPR014729">
    <property type="entry name" value="Rossmann-like_a/b/a_fold"/>
</dbReference>
<dbReference type="AlphaFoldDB" id="A0A0G0YDI0"/>
<dbReference type="NCBIfam" id="TIGR00392">
    <property type="entry name" value="ileS"/>
    <property type="match status" value="1"/>
</dbReference>
<dbReference type="PRINTS" id="PR00984">
    <property type="entry name" value="TRNASYNTHILE"/>
</dbReference>
<evidence type="ECO:0000256" key="10">
    <source>
        <dbReference type="ARBA" id="ARBA00048359"/>
    </source>
</evidence>
<reference evidence="15 16" key="1">
    <citation type="journal article" date="2015" name="Nature">
        <title>rRNA introns, odd ribosomes, and small enigmatic genomes across a large radiation of phyla.</title>
        <authorList>
            <person name="Brown C.T."/>
            <person name="Hug L.A."/>
            <person name="Thomas B.C."/>
            <person name="Sharon I."/>
            <person name="Castelle C.J."/>
            <person name="Singh A."/>
            <person name="Wilkins M.J."/>
            <person name="Williams K.H."/>
            <person name="Banfield J.F."/>
        </authorList>
    </citation>
    <scope>NUCLEOTIDE SEQUENCE [LARGE SCALE GENOMIC DNA]</scope>
</reference>
<dbReference type="CDD" id="cd00818">
    <property type="entry name" value="IleRS_core"/>
    <property type="match status" value="1"/>
</dbReference>
<feature type="domain" description="Methionyl/Valyl/Leucyl/Isoleucyl-tRNA synthetase anticodon-binding" evidence="14">
    <location>
        <begin position="683"/>
        <end position="831"/>
    </location>
</feature>
<dbReference type="Gene3D" id="1.10.730.10">
    <property type="entry name" value="Isoleucyl-tRNA Synthetase, Domain 1"/>
    <property type="match status" value="1"/>
</dbReference>
<dbReference type="Proteomes" id="UP000034544">
    <property type="component" value="Unassembled WGS sequence"/>
</dbReference>
<dbReference type="SUPFAM" id="SSF52374">
    <property type="entry name" value="Nucleotidylyl transferase"/>
    <property type="match status" value="1"/>
</dbReference>
<keyword evidence="7 12" id="KW-0648">Protein biosynthesis</keyword>
<dbReference type="Gene3D" id="3.40.50.620">
    <property type="entry name" value="HUPs"/>
    <property type="match status" value="2"/>
</dbReference>
<keyword evidence="6 12" id="KW-0067">ATP-binding</keyword>
<dbReference type="Pfam" id="PF08264">
    <property type="entry name" value="Anticodon_1"/>
    <property type="match status" value="1"/>
</dbReference>
<dbReference type="CDD" id="cd07961">
    <property type="entry name" value="Anticodon_Ia_Ile_ABEc"/>
    <property type="match status" value="1"/>
</dbReference>
<dbReference type="GO" id="GO:0004822">
    <property type="term" value="F:isoleucine-tRNA ligase activity"/>
    <property type="evidence" value="ECO:0007669"/>
    <property type="project" value="UniProtKB-UniRule"/>
</dbReference>
<dbReference type="InterPro" id="IPR013155">
    <property type="entry name" value="M/V/L/I-tRNA-synth_anticd-bd"/>
</dbReference>
<dbReference type="EMBL" id="LCBF01000004">
    <property type="protein sequence ID" value="KKS07616.1"/>
    <property type="molecule type" value="Genomic_DNA"/>
</dbReference>
<dbReference type="GO" id="GO:0005524">
    <property type="term" value="F:ATP binding"/>
    <property type="evidence" value="ECO:0007669"/>
    <property type="project" value="UniProtKB-KW"/>
</dbReference>
<keyword evidence="3" id="KW-0963">Cytoplasm</keyword>
<accession>A0A0G0YDI0</accession>
<dbReference type="PANTHER" id="PTHR42780:SF1">
    <property type="entry name" value="ISOLEUCINE--TRNA LIGASE, CYTOPLASMIC"/>
    <property type="match status" value="1"/>
</dbReference>
<evidence type="ECO:0000256" key="6">
    <source>
        <dbReference type="ARBA" id="ARBA00022840"/>
    </source>
</evidence>
<evidence type="ECO:0000256" key="4">
    <source>
        <dbReference type="ARBA" id="ARBA00022598"/>
    </source>
</evidence>
<evidence type="ECO:0000256" key="9">
    <source>
        <dbReference type="ARBA" id="ARBA00025217"/>
    </source>
</evidence>
<dbReference type="InterPro" id="IPR001412">
    <property type="entry name" value="aa-tRNA-synth_I_CS"/>
</dbReference>
<evidence type="ECO:0000256" key="5">
    <source>
        <dbReference type="ARBA" id="ARBA00022741"/>
    </source>
</evidence>
<comment type="catalytic activity">
    <reaction evidence="10">
        <text>tRNA(Ile) + L-isoleucine + ATP = L-isoleucyl-tRNA(Ile) + AMP + diphosphate</text>
        <dbReference type="Rhea" id="RHEA:11060"/>
        <dbReference type="Rhea" id="RHEA-COMP:9666"/>
        <dbReference type="Rhea" id="RHEA-COMP:9695"/>
        <dbReference type="ChEBI" id="CHEBI:30616"/>
        <dbReference type="ChEBI" id="CHEBI:33019"/>
        <dbReference type="ChEBI" id="CHEBI:58045"/>
        <dbReference type="ChEBI" id="CHEBI:78442"/>
        <dbReference type="ChEBI" id="CHEBI:78528"/>
        <dbReference type="ChEBI" id="CHEBI:456215"/>
        <dbReference type="EC" id="6.1.1.5"/>
    </reaction>
</comment>
<dbReference type="Gene3D" id="3.90.740.10">
    <property type="entry name" value="Valyl/Leucyl/Isoleucyl-tRNA synthetase, editing domain"/>
    <property type="match status" value="1"/>
</dbReference>
<dbReference type="InterPro" id="IPR009080">
    <property type="entry name" value="tRNAsynth_Ia_anticodon-bd"/>
</dbReference>
<dbReference type="SUPFAM" id="SSF47323">
    <property type="entry name" value="Anticodon-binding domain of a subclass of class I aminoacyl-tRNA synthetases"/>
    <property type="match status" value="1"/>
</dbReference>
<comment type="function">
    <text evidence="9">Catalyzes the attachment of isoleucine to tRNA(Ile). As IleRS can inadvertently accommodate and process structurally similar amino acids such as valine, to avoid such errors it has two additional distinct tRNA(Ile)-dependent editing activities. One activity is designated as 'pretransfer' editing and involves the hydrolysis of activated Val-AMP. The other activity is designated 'posttransfer' editing and involves deacylation of mischarged Val-tRNA(Ile).</text>
</comment>
<comment type="similarity">
    <text evidence="1">Belongs to the class-I aminoacyl-tRNA synthetase family. IleS type 2 subfamily.</text>
</comment>
<evidence type="ECO:0000256" key="2">
    <source>
        <dbReference type="ARBA" id="ARBA00013165"/>
    </source>
</evidence>
<dbReference type="InterPro" id="IPR002300">
    <property type="entry name" value="aa-tRNA-synth_Ia"/>
</dbReference>
<dbReference type="GO" id="GO:0002161">
    <property type="term" value="F:aminoacyl-tRNA deacylase activity"/>
    <property type="evidence" value="ECO:0007669"/>
    <property type="project" value="InterPro"/>
</dbReference>
<dbReference type="Pfam" id="PF19302">
    <property type="entry name" value="DUF5915"/>
    <property type="match status" value="1"/>
</dbReference>
<dbReference type="PANTHER" id="PTHR42780">
    <property type="entry name" value="SOLEUCYL-TRNA SYNTHETASE"/>
    <property type="match status" value="1"/>
</dbReference>
<evidence type="ECO:0000256" key="11">
    <source>
        <dbReference type="NCBIfam" id="TIGR00392"/>
    </source>
</evidence>
<protein>
    <recommendedName>
        <fullName evidence="2 11">Isoleucine--tRNA ligase</fullName>
        <ecNumber evidence="2 11">6.1.1.5</ecNumber>
    </recommendedName>
</protein>
<dbReference type="Pfam" id="PF00133">
    <property type="entry name" value="tRNA-synt_1"/>
    <property type="match status" value="1"/>
</dbReference>
<evidence type="ECO:0000256" key="3">
    <source>
        <dbReference type="ARBA" id="ARBA00022490"/>
    </source>
</evidence>
<dbReference type="InterPro" id="IPR002301">
    <property type="entry name" value="Ile-tRNA-ligase"/>
</dbReference>
<dbReference type="GO" id="GO:0005737">
    <property type="term" value="C:cytoplasm"/>
    <property type="evidence" value="ECO:0007669"/>
    <property type="project" value="UniProtKB-UniRule"/>
</dbReference>
<sequence length="957" mass="110123">MDKKENPSQNISIPQMEEETLEYWLQNKIFEKSVEKNPKENLYVFYDGPPFISGLPHYGHLLGSIAKDIIPRYWTMKGKRVERVWGWDAHGLTVENKVQKKFGIKNRRDIEKFGLEKFTQECYNYTRETSAEWDWYVNKIGRWVDIKNAYRTTDKSYMESVMWTFKQLYDKGLVYEGIRTSLYCTKCGTPVSNFEIAMDNSYKDVEDPAIIVKFKITSEGEFKDAFALAWTTTPWTIPSNRALVVDKDADYTLVESEHTLYITAEARNNDVFLDKEYKVLKKIKGSGLVGLKYEPPFRFYSSKDGEFEIYHYDGMVSMEEGTGIVHSAPGFGEVDSEMGKHFGLTLMLTIDDEGKFLPGTEKENPYTGVFYKDADEPLINDMTEAGVLFRSEKVVHRFPYHDRCDTLLIQRAQQSWFLDVASLKPRMSELNEKINWVPEHLKHGRFGQNIQQQPDWCISRNRYWATPMPVWEADDGDRIVVSSVKEIEELSGQKVEDLHRPYIDKIIIKKNGKDYKRRLEVLDSWLEAGSMPWSQIHYPFENKEKFETNYPGDYIVEYIAQVRAWFNVMHILSTAVFDSNSFKNVISTGVMAGSDGRKMSKTFNNYADPRQVLQDYGGDSLRLYLMGSPLMLGENANFEESELRTKLRNVLNPLGNSVKYFQMYATVFKWKDSELEGSDNILDVWVIARLNEVIKEISVNMEEYHVAAAVRVIEEFVDDLSRWYVRRSRDRISAGDTKALSTLYTVLLNFSKASAPVIPFMSENIYRTLKDFSVKDTQESVHLEQFPGYDNDFISSNQGLLENMKKVRELVSYGLSIRSDKKISVRQPLSSVAASGVDGLPSELSALVLEELNVKDIQYVSEVPAAYASASFNNVTVGLNTEITEELRYEGLSRDFVRKIQEMRKEGGLKVGDIIEITYPSDPDTAKVVELYGQEIAKKIQASKLEAGQDFTVRKVN</sequence>
<keyword evidence="4 12" id="KW-0436">Ligase</keyword>
<dbReference type="PATRIC" id="fig|1619131.3.peg.109"/>
<dbReference type="SUPFAM" id="SSF50677">
    <property type="entry name" value="ValRS/IleRS/LeuRS editing domain"/>
    <property type="match status" value="1"/>
</dbReference>
<gene>
    <name evidence="15" type="ORF">UU59_C0004G0006</name>
</gene>
<comment type="caution">
    <text evidence="15">The sequence shown here is derived from an EMBL/GenBank/DDBJ whole genome shotgun (WGS) entry which is preliminary data.</text>
</comment>
<evidence type="ECO:0000256" key="12">
    <source>
        <dbReference type="RuleBase" id="RU363035"/>
    </source>
</evidence>
<evidence type="ECO:0000256" key="8">
    <source>
        <dbReference type="ARBA" id="ARBA00023146"/>
    </source>
</evidence>
<evidence type="ECO:0000313" key="16">
    <source>
        <dbReference type="Proteomes" id="UP000034544"/>
    </source>
</evidence>
<keyword evidence="8 12" id="KW-0030">Aminoacyl-tRNA synthetase</keyword>